<dbReference type="RefSeq" id="WP_043917953.1">
    <property type="nucleotide sequence ID" value="NZ_FZPF01000010.1"/>
</dbReference>
<protein>
    <submittedName>
        <fullName evidence="3">YdaD_2 protein</fullName>
        <ecNumber evidence="3">1.-.-.-</ecNumber>
    </submittedName>
</protein>
<dbReference type="InterPro" id="IPR036291">
    <property type="entry name" value="NAD(P)-bd_dom_sf"/>
</dbReference>
<dbReference type="GO" id="GO:0016491">
    <property type="term" value="F:oxidoreductase activity"/>
    <property type="evidence" value="ECO:0007669"/>
    <property type="project" value="UniProtKB-KW"/>
</dbReference>
<dbReference type="FunFam" id="3.40.50.720:FF:000173">
    <property type="entry name" value="3-oxoacyl-[acyl-carrier protein] reductase"/>
    <property type="match status" value="1"/>
</dbReference>
<dbReference type="CDD" id="cd05233">
    <property type="entry name" value="SDR_c"/>
    <property type="match status" value="1"/>
</dbReference>
<reference evidence="3 4" key="1">
    <citation type="submission" date="2015-02" db="EMBL/GenBank/DDBJ databases">
        <title>Genome Sequence of Jannaschia aquimarina DSM28248, a member of the Roseobacter clade.</title>
        <authorList>
            <person name="Voget S."/>
            <person name="Daniel R."/>
        </authorList>
    </citation>
    <scope>NUCLEOTIDE SEQUENCE [LARGE SCALE GENOMIC DNA]</scope>
    <source>
        <strain evidence="3 4">GSW-M26</strain>
    </source>
</reference>
<dbReference type="Pfam" id="PF13561">
    <property type="entry name" value="adh_short_C2"/>
    <property type="match status" value="1"/>
</dbReference>
<dbReference type="STRING" id="935700.jaqu_11050"/>
<dbReference type="AlphaFoldDB" id="A0A0D1DB23"/>
<dbReference type="PRINTS" id="PR00081">
    <property type="entry name" value="GDHRDH"/>
</dbReference>
<dbReference type="SUPFAM" id="SSF51735">
    <property type="entry name" value="NAD(P)-binding Rossmann-fold domains"/>
    <property type="match status" value="1"/>
</dbReference>
<dbReference type="InterPro" id="IPR020904">
    <property type="entry name" value="Sc_DH/Rdtase_CS"/>
</dbReference>
<dbReference type="PRINTS" id="PR00080">
    <property type="entry name" value="SDRFAMILY"/>
</dbReference>
<dbReference type="PANTHER" id="PTHR43639">
    <property type="entry name" value="OXIDOREDUCTASE, SHORT-CHAIN DEHYDROGENASE/REDUCTASE FAMILY (AFU_ORTHOLOGUE AFUA_5G02870)"/>
    <property type="match status" value="1"/>
</dbReference>
<name>A0A0D1DB23_9RHOB</name>
<keyword evidence="2 3" id="KW-0560">Oxidoreductase</keyword>
<evidence type="ECO:0000256" key="2">
    <source>
        <dbReference type="ARBA" id="ARBA00023002"/>
    </source>
</evidence>
<dbReference type="PATRIC" id="fig|935700.4.peg.1151"/>
<dbReference type="OrthoDB" id="9803333at2"/>
<evidence type="ECO:0000256" key="1">
    <source>
        <dbReference type="ARBA" id="ARBA00006484"/>
    </source>
</evidence>
<dbReference type="EMBL" id="JYFE01000021">
    <property type="protein sequence ID" value="KIT17143.1"/>
    <property type="molecule type" value="Genomic_DNA"/>
</dbReference>
<gene>
    <name evidence="3" type="primary">ydaD_2</name>
    <name evidence="3" type="ORF">jaqu_11050</name>
</gene>
<proteinExistence type="inferred from homology"/>
<keyword evidence="4" id="KW-1185">Reference proteome</keyword>
<organism evidence="3 4">
    <name type="scientific">Jannaschia aquimarina</name>
    <dbReference type="NCBI Taxonomy" id="935700"/>
    <lineage>
        <taxon>Bacteria</taxon>
        <taxon>Pseudomonadati</taxon>
        <taxon>Pseudomonadota</taxon>
        <taxon>Alphaproteobacteria</taxon>
        <taxon>Rhodobacterales</taxon>
        <taxon>Roseobacteraceae</taxon>
        <taxon>Jannaschia</taxon>
    </lineage>
</organism>
<dbReference type="InterPro" id="IPR002347">
    <property type="entry name" value="SDR_fam"/>
</dbReference>
<dbReference type="Gene3D" id="3.40.50.720">
    <property type="entry name" value="NAD(P)-binding Rossmann-like Domain"/>
    <property type="match status" value="1"/>
</dbReference>
<comment type="caution">
    <text evidence="3">The sequence shown here is derived from an EMBL/GenBank/DDBJ whole genome shotgun (WGS) entry which is preliminary data.</text>
</comment>
<comment type="similarity">
    <text evidence="1">Belongs to the short-chain dehydrogenases/reductases (SDR) family.</text>
</comment>
<dbReference type="PROSITE" id="PS00061">
    <property type="entry name" value="ADH_SHORT"/>
    <property type="match status" value="1"/>
</dbReference>
<evidence type="ECO:0000313" key="4">
    <source>
        <dbReference type="Proteomes" id="UP000032232"/>
    </source>
</evidence>
<accession>A0A0D1DB23</accession>
<dbReference type="Proteomes" id="UP000032232">
    <property type="component" value="Unassembled WGS sequence"/>
</dbReference>
<evidence type="ECO:0000313" key="3">
    <source>
        <dbReference type="EMBL" id="KIT17143.1"/>
    </source>
</evidence>
<dbReference type="EC" id="1.-.-.-" evidence="3"/>
<dbReference type="PANTHER" id="PTHR43639:SF1">
    <property type="entry name" value="SHORT-CHAIN DEHYDROGENASE_REDUCTASE FAMILY PROTEIN"/>
    <property type="match status" value="1"/>
</dbReference>
<sequence>MPRKTMLITGASSGIGAATARLAASDHDLALHFNANWDGIEEVAAECRAQGARVTTHRADLADPDCVPVLFEEFDAEHGRLDALVNNAGVVDEAARVADFTPDRVARMVAINLTSPMLVAGAAVRRMGEGGAIVNVSSAAAKHGSAGQYVDYAATKGGLEVFSKGLAQEVAAQGIRVNAVRPGIIATPIHGKGGQPDRVDRLGPTVPMGREGSAEEVARAILWLLSDHASYVTDTVLDVSGGR</sequence>